<feature type="compositionally biased region" description="Gly residues" evidence="1">
    <location>
        <begin position="85"/>
        <end position="96"/>
    </location>
</feature>
<proteinExistence type="predicted"/>
<accession>A0A2T6ZKP0</accession>
<sequence length="105" mass="10486">MTVSKILRARQLSTYCVLSGPDGRYGMDGDGGDDGGDDEGVRMKGMVWRMGVWAGTGSDVVDGMDGSGMKGGGGEQAGSGDVDHGGGAGRGRGGGDTNILEGDSK</sequence>
<evidence type="ECO:0000313" key="3">
    <source>
        <dbReference type="Proteomes" id="UP000244722"/>
    </source>
</evidence>
<name>A0A2T6ZKP0_TUBBO</name>
<evidence type="ECO:0000256" key="1">
    <source>
        <dbReference type="SAM" id="MobiDB-lite"/>
    </source>
</evidence>
<gene>
    <name evidence="2" type="ORF">B9Z19DRAFT_1066946</name>
</gene>
<feature type="region of interest" description="Disordered" evidence="1">
    <location>
        <begin position="59"/>
        <end position="105"/>
    </location>
</feature>
<dbReference type="EMBL" id="NESQ01000205">
    <property type="protein sequence ID" value="PUU76058.1"/>
    <property type="molecule type" value="Genomic_DNA"/>
</dbReference>
<comment type="caution">
    <text evidence="2">The sequence shown here is derived from an EMBL/GenBank/DDBJ whole genome shotgun (WGS) entry which is preliminary data.</text>
</comment>
<reference evidence="2 3" key="1">
    <citation type="submission" date="2017-04" db="EMBL/GenBank/DDBJ databases">
        <title>Draft genome sequence of Tuber borchii Vittad., a whitish edible truffle.</title>
        <authorList>
            <consortium name="DOE Joint Genome Institute"/>
            <person name="Murat C."/>
            <person name="Kuo A."/>
            <person name="Barry K.W."/>
            <person name="Clum A."/>
            <person name="Dockter R.B."/>
            <person name="Fauchery L."/>
            <person name="Iotti M."/>
            <person name="Kohler A."/>
            <person name="Labutti K."/>
            <person name="Lindquist E.A."/>
            <person name="Lipzen A."/>
            <person name="Ohm R.A."/>
            <person name="Wang M."/>
            <person name="Grigoriev I.V."/>
            <person name="Zambonelli A."/>
            <person name="Martin F.M."/>
        </authorList>
    </citation>
    <scope>NUCLEOTIDE SEQUENCE [LARGE SCALE GENOMIC DNA]</scope>
    <source>
        <strain evidence="2 3">Tbo3840</strain>
    </source>
</reference>
<organism evidence="2 3">
    <name type="scientific">Tuber borchii</name>
    <name type="common">White truffle</name>
    <dbReference type="NCBI Taxonomy" id="42251"/>
    <lineage>
        <taxon>Eukaryota</taxon>
        <taxon>Fungi</taxon>
        <taxon>Dikarya</taxon>
        <taxon>Ascomycota</taxon>
        <taxon>Pezizomycotina</taxon>
        <taxon>Pezizomycetes</taxon>
        <taxon>Pezizales</taxon>
        <taxon>Tuberaceae</taxon>
        <taxon>Tuber</taxon>
    </lineage>
</organism>
<dbReference type="Proteomes" id="UP000244722">
    <property type="component" value="Unassembled WGS sequence"/>
</dbReference>
<protein>
    <submittedName>
        <fullName evidence="2">Uncharacterized protein</fullName>
    </submittedName>
</protein>
<feature type="compositionally biased region" description="Gly residues" evidence="1">
    <location>
        <begin position="65"/>
        <end position="77"/>
    </location>
</feature>
<dbReference type="AlphaFoldDB" id="A0A2T6ZKP0"/>
<keyword evidence="3" id="KW-1185">Reference proteome</keyword>
<evidence type="ECO:0000313" key="2">
    <source>
        <dbReference type="EMBL" id="PUU76058.1"/>
    </source>
</evidence>